<name>A0A067BZ29_SAPPC</name>
<dbReference type="GO" id="GO:0032039">
    <property type="term" value="C:integrator complex"/>
    <property type="evidence" value="ECO:0007669"/>
    <property type="project" value="InterPro"/>
</dbReference>
<dbReference type="Pfam" id="PF14750">
    <property type="entry name" value="INTS2"/>
    <property type="match status" value="1"/>
</dbReference>
<evidence type="ECO:0000313" key="2">
    <source>
        <dbReference type="Proteomes" id="UP000030745"/>
    </source>
</evidence>
<dbReference type="VEuPathDB" id="FungiDB:SPRG_10536"/>
<proteinExistence type="predicted"/>
<protein>
    <submittedName>
        <fullName evidence="1">Uncharacterized protein</fullName>
    </submittedName>
</protein>
<dbReference type="EMBL" id="KK583250">
    <property type="protein sequence ID" value="KDO23759.1"/>
    <property type="molecule type" value="Genomic_DNA"/>
</dbReference>
<evidence type="ECO:0000313" key="1">
    <source>
        <dbReference type="EMBL" id="KDO23759.1"/>
    </source>
</evidence>
<keyword evidence="2" id="KW-1185">Reference proteome</keyword>
<sequence>MEELLASLPDLLNCNDLPKLAFRCELASVLAKEYPHGVASILLKSLLGKLKLIYDTDRATTSEKVLSNDVLSFFASVLPSVGSLSVTFPEMAEESVQLLIKLRVQIAHQSSDLLAANPLLPALDVVVQRVFSQLVRMTPTTF</sequence>
<reference evidence="1 2" key="1">
    <citation type="journal article" date="2013" name="PLoS Genet.">
        <title>Distinctive expansion of potential virulence genes in the genome of the oomycete fish pathogen Saprolegnia parasitica.</title>
        <authorList>
            <person name="Jiang R.H."/>
            <person name="de Bruijn I."/>
            <person name="Haas B.J."/>
            <person name="Belmonte R."/>
            <person name="Lobach L."/>
            <person name="Christie J."/>
            <person name="van den Ackerveken G."/>
            <person name="Bottin A."/>
            <person name="Bulone V."/>
            <person name="Diaz-Moreno S.M."/>
            <person name="Dumas B."/>
            <person name="Fan L."/>
            <person name="Gaulin E."/>
            <person name="Govers F."/>
            <person name="Grenville-Briggs L.J."/>
            <person name="Horner N.R."/>
            <person name="Levin J.Z."/>
            <person name="Mammella M."/>
            <person name="Meijer H.J."/>
            <person name="Morris P."/>
            <person name="Nusbaum C."/>
            <person name="Oome S."/>
            <person name="Phillips A.J."/>
            <person name="van Rooyen D."/>
            <person name="Rzeszutek E."/>
            <person name="Saraiva M."/>
            <person name="Secombes C.J."/>
            <person name="Seidl M.F."/>
            <person name="Snel B."/>
            <person name="Stassen J.H."/>
            <person name="Sykes S."/>
            <person name="Tripathy S."/>
            <person name="van den Berg H."/>
            <person name="Vega-Arreguin J.C."/>
            <person name="Wawra S."/>
            <person name="Young S.K."/>
            <person name="Zeng Q."/>
            <person name="Dieguez-Uribeondo J."/>
            <person name="Russ C."/>
            <person name="Tyler B.M."/>
            <person name="van West P."/>
        </authorList>
    </citation>
    <scope>NUCLEOTIDE SEQUENCE [LARGE SCALE GENOMIC DNA]</scope>
    <source>
        <strain evidence="1 2">CBS 223.65</strain>
    </source>
</reference>
<dbReference type="RefSeq" id="XP_012205575.1">
    <property type="nucleotide sequence ID" value="XM_012350185.1"/>
</dbReference>
<dbReference type="KEGG" id="spar:SPRG_10536"/>
<dbReference type="AlphaFoldDB" id="A0A067BZ29"/>
<dbReference type="InterPro" id="IPR029321">
    <property type="entry name" value="INTS2"/>
</dbReference>
<accession>A0A067BZ29</accession>
<organism evidence="1 2">
    <name type="scientific">Saprolegnia parasitica (strain CBS 223.65)</name>
    <dbReference type="NCBI Taxonomy" id="695850"/>
    <lineage>
        <taxon>Eukaryota</taxon>
        <taxon>Sar</taxon>
        <taxon>Stramenopiles</taxon>
        <taxon>Oomycota</taxon>
        <taxon>Saprolegniomycetes</taxon>
        <taxon>Saprolegniales</taxon>
        <taxon>Saprolegniaceae</taxon>
        <taxon>Saprolegnia</taxon>
    </lineage>
</organism>
<dbReference type="Proteomes" id="UP000030745">
    <property type="component" value="Unassembled WGS sequence"/>
</dbReference>
<gene>
    <name evidence="1" type="ORF">SPRG_10536</name>
</gene>
<dbReference type="GeneID" id="24132643"/>
<dbReference type="OrthoDB" id="10408714at2759"/>